<proteinExistence type="predicted"/>
<dbReference type="Proteomes" id="UP000570166">
    <property type="component" value="Unassembled WGS sequence"/>
</dbReference>
<evidence type="ECO:0008006" key="4">
    <source>
        <dbReference type="Google" id="ProtNLM"/>
    </source>
</evidence>
<accession>A0A838L694</accession>
<dbReference type="RefSeq" id="WP_160363494.1">
    <property type="nucleotide sequence ID" value="NZ_JACEIB010000003.1"/>
</dbReference>
<gene>
    <name evidence="2" type="ORF">HZF05_06195</name>
</gene>
<evidence type="ECO:0000256" key="1">
    <source>
        <dbReference type="SAM" id="SignalP"/>
    </source>
</evidence>
<protein>
    <recommendedName>
        <fullName evidence="4">PRC-barrel domain-containing protein</fullName>
    </recommendedName>
</protein>
<evidence type="ECO:0000313" key="3">
    <source>
        <dbReference type="Proteomes" id="UP000570166"/>
    </source>
</evidence>
<keyword evidence="3" id="KW-1185">Reference proteome</keyword>
<keyword evidence="1" id="KW-0732">Signal</keyword>
<reference evidence="2 3" key="1">
    <citation type="submission" date="2020-07" db="EMBL/GenBank/DDBJ databases">
        <authorList>
            <person name="Sun Q."/>
        </authorList>
    </citation>
    <scope>NUCLEOTIDE SEQUENCE [LARGE SCALE GENOMIC DNA]</scope>
    <source>
        <strain evidence="2 3">CGMCC 1.13654</strain>
    </source>
</reference>
<feature type="signal peptide" evidence="1">
    <location>
        <begin position="1"/>
        <end position="22"/>
    </location>
</feature>
<dbReference type="EMBL" id="JACEIB010000003">
    <property type="protein sequence ID" value="MBA2933686.1"/>
    <property type="molecule type" value="Genomic_DNA"/>
</dbReference>
<feature type="chain" id="PRO_5032577621" description="PRC-barrel domain-containing protein" evidence="1">
    <location>
        <begin position="23"/>
        <end position="99"/>
    </location>
</feature>
<organism evidence="2 3">
    <name type="scientific">Sphingomonas chungangi</name>
    <dbReference type="NCBI Taxonomy" id="2683589"/>
    <lineage>
        <taxon>Bacteria</taxon>
        <taxon>Pseudomonadati</taxon>
        <taxon>Pseudomonadota</taxon>
        <taxon>Alphaproteobacteria</taxon>
        <taxon>Sphingomonadales</taxon>
        <taxon>Sphingomonadaceae</taxon>
        <taxon>Sphingomonas</taxon>
    </lineage>
</organism>
<evidence type="ECO:0000313" key="2">
    <source>
        <dbReference type="EMBL" id="MBA2933686.1"/>
    </source>
</evidence>
<name>A0A838L694_9SPHN</name>
<dbReference type="AlphaFoldDB" id="A0A838L694"/>
<sequence length="99" mass="10297">MHNVLKVAFLGFALAYPAAAIAQAPATAAVVKVGRMLSSSDGHRLGRIDQLDKGPDGTLITAELFSDQGILYVPVSTLSSTNGTSFVTSLTYAQVTKGK</sequence>
<comment type="caution">
    <text evidence="2">The sequence shown here is derived from an EMBL/GenBank/DDBJ whole genome shotgun (WGS) entry which is preliminary data.</text>
</comment>